<gene>
    <name evidence="9" type="ORF">A33Q_1850</name>
</gene>
<dbReference type="Gene3D" id="3.90.550.10">
    <property type="entry name" value="Spore Coat Polysaccharide Biosynthesis Protein SpsA, Chain A"/>
    <property type="match status" value="1"/>
</dbReference>
<evidence type="ECO:0000259" key="8">
    <source>
        <dbReference type="Pfam" id="PF00483"/>
    </source>
</evidence>
<dbReference type="CDD" id="cd02509">
    <property type="entry name" value="GDP-M1P_Guanylyltransferase"/>
    <property type="match status" value="1"/>
</dbReference>
<organism evidence="9 10">
    <name type="scientific">Indibacter alkaliphilus (strain CCUG 57479 / KCTC 22604 / LW1)</name>
    <dbReference type="NCBI Taxonomy" id="1189612"/>
    <lineage>
        <taxon>Bacteria</taxon>
        <taxon>Pseudomonadati</taxon>
        <taxon>Bacteroidota</taxon>
        <taxon>Cytophagia</taxon>
        <taxon>Cytophagales</taxon>
        <taxon>Cyclobacteriaceae</taxon>
    </lineage>
</organism>
<keyword evidence="10" id="KW-1185">Reference proteome</keyword>
<evidence type="ECO:0000256" key="5">
    <source>
        <dbReference type="ARBA" id="ARBA00022741"/>
    </source>
</evidence>
<evidence type="ECO:0000256" key="6">
    <source>
        <dbReference type="ARBA" id="ARBA00023134"/>
    </source>
</evidence>
<keyword evidence="5" id="KW-0547">Nucleotide-binding</keyword>
<feature type="domain" description="Nucleotidyl transferase" evidence="8">
    <location>
        <begin position="1"/>
        <end position="278"/>
    </location>
</feature>
<evidence type="ECO:0000256" key="4">
    <source>
        <dbReference type="ARBA" id="ARBA00022695"/>
    </source>
</evidence>
<sequence>MAGGIGSRFWPYSRNSKPKQFLDVLGTGRTLLQMTYDRFSKIAPDSFFYVVTNKNYLDLVKDQLPGIPENQILTEPLRRNTATCVAYATYKISKNDPDAKVIVTPSDHLIVQEEKFHEKIKLALMGCEKNDRLITIGIRPNRPETGYGYIQYYSEPGNHVKKVKTFTEKPSLKLAKTFLESGDFVWNSGMFVWKAKSAINAFEKYMSEVAEVFEEGLAYYNTDEEESFIKKAYSLVKNNSIDYGIMEKSDEVYVVLGDFGWSDLGSWLSLHENSKKDKANNVVEANAILYDTQNSFVKVDSKKLVVIQGLDNYLVNESDNVLLICKLDAEKQFRTFVNDAKNKGEDFV</sequence>
<dbReference type="EMBL" id="ALWO02000031">
    <property type="protein sequence ID" value="EOZ96932.1"/>
    <property type="molecule type" value="Genomic_DNA"/>
</dbReference>
<dbReference type="SUPFAM" id="SSF159283">
    <property type="entry name" value="Guanosine diphospho-D-mannose pyrophosphorylase/mannose-6-phosphate isomerase linker domain"/>
    <property type="match status" value="1"/>
</dbReference>
<evidence type="ECO:0000313" key="10">
    <source>
        <dbReference type="Proteomes" id="UP000006073"/>
    </source>
</evidence>
<comment type="similarity">
    <text evidence="1">Belongs to the mannose-6-phosphate isomerase type 2 family.</text>
</comment>
<evidence type="ECO:0000256" key="7">
    <source>
        <dbReference type="ARBA" id="ARBA00047343"/>
    </source>
</evidence>
<dbReference type="InterPro" id="IPR005835">
    <property type="entry name" value="NTP_transferase_dom"/>
</dbReference>
<accession>S2DCM5</accession>
<proteinExistence type="inferred from homology"/>
<dbReference type="FunFam" id="3.90.550.10:FF:000046">
    <property type="entry name" value="Mannose-1-phosphate guanylyltransferase (GDP)"/>
    <property type="match status" value="1"/>
</dbReference>
<dbReference type="InterPro" id="IPR051161">
    <property type="entry name" value="Mannose-6P_isomerase_type2"/>
</dbReference>
<evidence type="ECO:0000256" key="2">
    <source>
        <dbReference type="ARBA" id="ARBA00012387"/>
    </source>
</evidence>
<reference evidence="9 10" key="1">
    <citation type="journal article" date="2013" name="Genome Announc.">
        <title>Draft Genome Sequence of Indibacter alkaliphilus Strain LW1T, Isolated from Lonar Lake, a Haloalkaline Lake in the Buldana District of Maharashtra, India.</title>
        <authorList>
            <person name="Singh A."/>
            <person name="Kumar Jangir P."/>
            <person name="Sharma R."/>
            <person name="Singh A."/>
            <person name="Kumar Pinnaka A."/>
            <person name="Shivaji S."/>
        </authorList>
    </citation>
    <scope>NUCLEOTIDE SEQUENCE [LARGE SCALE GENOMIC DNA]</scope>
    <source>
        <strain evidence="10">CCUG 57479 / KCTC 22604 / LW1</strain>
    </source>
</reference>
<dbReference type="STRING" id="1189612.A33Q_1850"/>
<evidence type="ECO:0000256" key="3">
    <source>
        <dbReference type="ARBA" id="ARBA00022679"/>
    </source>
</evidence>
<dbReference type="GO" id="GO:0005525">
    <property type="term" value="F:GTP binding"/>
    <property type="evidence" value="ECO:0007669"/>
    <property type="project" value="UniProtKB-KW"/>
</dbReference>
<evidence type="ECO:0000256" key="1">
    <source>
        <dbReference type="ARBA" id="ARBA00006115"/>
    </source>
</evidence>
<dbReference type="EC" id="2.7.7.13" evidence="2"/>
<name>S2DCM5_INDAL</name>
<dbReference type="GO" id="GO:0004475">
    <property type="term" value="F:mannose-1-phosphate guanylyltransferase (GTP) activity"/>
    <property type="evidence" value="ECO:0007669"/>
    <property type="project" value="UniProtKB-EC"/>
</dbReference>
<dbReference type="eggNOG" id="COG0836">
    <property type="taxonomic scope" value="Bacteria"/>
</dbReference>
<dbReference type="SUPFAM" id="SSF53448">
    <property type="entry name" value="Nucleotide-diphospho-sugar transferases"/>
    <property type="match status" value="1"/>
</dbReference>
<dbReference type="InterPro" id="IPR049577">
    <property type="entry name" value="GMPP_N"/>
</dbReference>
<keyword evidence="4 9" id="KW-0548">Nucleotidyltransferase</keyword>
<dbReference type="AlphaFoldDB" id="S2DCM5"/>
<dbReference type="InterPro" id="IPR029044">
    <property type="entry name" value="Nucleotide-diphossugar_trans"/>
</dbReference>
<comment type="catalytic activity">
    <reaction evidence="7">
        <text>alpha-D-mannose 1-phosphate + GTP + H(+) = GDP-alpha-D-mannose + diphosphate</text>
        <dbReference type="Rhea" id="RHEA:15229"/>
        <dbReference type="ChEBI" id="CHEBI:15378"/>
        <dbReference type="ChEBI" id="CHEBI:33019"/>
        <dbReference type="ChEBI" id="CHEBI:37565"/>
        <dbReference type="ChEBI" id="CHEBI:57527"/>
        <dbReference type="ChEBI" id="CHEBI:58409"/>
        <dbReference type="EC" id="2.7.7.13"/>
    </reaction>
</comment>
<dbReference type="Proteomes" id="UP000006073">
    <property type="component" value="Unassembled WGS sequence"/>
</dbReference>
<comment type="caution">
    <text evidence="9">The sequence shown here is derived from an EMBL/GenBank/DDBJ whole genome shotgun (WGS) entry which is preliminary data.</text>
</comment>
<dbReference type="GO" id="GO:0009298">
    <property type="term" value="P:GDP-mannose biosynthetic process"/>
    <property type="evidence" value="ECO:0007669"/>
    <property type="project" value="TreeGrafter"/>
</dbReference>
<dbReference type="Pfam" id="PF00483">
    <property type="entry name" value="NTP_transferase"/>
    <property type="match status" value="1"/>
</dbReference>
<dbReference type="PANTHER" id="PTHR46390:SF1">
    <property type="entry name" value="MANNOSE-1-PHOSPHATE GUANYLYLTRANSFERASE"/>
    <property type="match status" value="1"/>
</dbReference>
<dbReference type="PANTHER" id="PTHR46390">
    <property type="entry name" value="MANNOSE-1-PHOSPHATE GUANYLYLTRANSFERASE"/>
    <property type="match status" value="1"/>
</dbReference>
<evidence type="ECO:0000313" key="9">
    <source>
        <dbReference type="EMBL" id="EOZ96932.1"/>
    </source>
</evidence>
<keyword evidence="6" id="KW-0342">GTP-binding</keyword>
<keyword evidence="3 9" id="KW-0808">Transferase</keyword>
<protein>
    <recommendedName>
        <fullName evidence="2">mannose-1-phosphate guanylyltransferase</fullName>
        <ecNumber evidence="2">2.7.7.13</ecNumber>
    </recommendedName>
</protein>